<evidence type="ECO:0000313" key="2">
    <source>
        <dbReference type="Proteomes" id="UP000432464"/>
    </source>
</evidence>
<dbReference type="Proteomes" id="UP000432464">
    <property type="component" value="Unassembled WGS sequence"/>
</dbReference>
<organism evidence="1 2">
    <name type="scientific">Nocardia aurantiaca</name>
    <dbReference type="NCBI Taxonomy" id="2675850"/>
    <lineage>
        <taxon>Bacteria</taxon>
        <taxon>Bacillati</taxon>
        <taxon>Actinomycetota</taxon>
        <taxon>Actinomycetes</taxon>
        <taxon>Mycobacteriales</taxon>
        <taxon>Nocardiaceae</taxon>
        <taxon>Nocardia</taxon>
    </lineage>
</organism>
<name>A0A6I3L6F3_9NOCA</name>
<dbReference type="AlphaFoldDB" id="A0A6I3L6F3"/>
<dbReference type="RefSeq" id="WP_154791488.1">
    <property type="nucleotide sequence ID" value="NZ_WMBB01000019.1"/>
</dbReference>
<keyword evidence="2" id="KW-1185">Reference proteome</keyword>
<comment type="caution">
    <text evidence="1">The sequence shown here is derived from an EMBL/GenBank/DDBJ whole genome shotgun (WGS) entry which is preliminary data.</text>
</comment>
<protein>
    <submittedName>
        <fullName evidence="1">Uncharacterized protein</fullName>
    </submittedName>
</protein>
<evidence type="ECO:0000313" key="1">
    <source>
        <dbReference type="EMBL" id="MTE17071.1"/>
    </source>
</evidence>
<proteinExistence type="predicted"/>
<gene>
    <name evidence="1" type="ORF">GLP40_30570</name>
</gene>
<accession>A0A6I3L6F3</accession>
<dbReference type="EMBL" id="WMBB01000019">
    <property type="protein sequence ID" value="MTE17071.1"/>
    <property type="molecule type" value="Genomic_DNA"/>
</dbReference>
<sequence>MMDDRGYDTMEPVADQAVQRRPLLDFHAGYVQRVANALPKQGTSGP</sequence>
<reference evidence="1 2" key="1">
    <citation type="submission" date="2019-11" db="EMBL/GenBank/DDBJ databases">
        <title>Nocardia sp. nov. CT2-14 isolated from soil.</title>
        <authorList>
            <person name="Kanchanasin P."/>
            <person name="Tanasupawat S."/>
            <person name="Yuki M."/>
            <person name="Kudo T."/>
        </authorList>
    </citation>
    <scope>NUCLEOTIDE SEQUENCE [LARGE SCALE GENOMIC DNA]</scope>
    <source>
        <strain evidence="1 2">CT2-14</strain>
    </source>
</reference>